<dbReference type="AlphaFoldDB" id="A0A8R7URQ3"/>
<name>A0A8R7URQ3_TRIUA</name>
<proteinExistence type="predicted"/>
<dbReference type="Gramene" id="TuG1812G0600002226.01.T02">
    <property type="protein sequence ID" value="TuG1812G0600002226.01.T02"/>
    <property type="gene ID" value="TuG1812G0600002226.01"/>
</dbReference>
<evidence type="ECO:0000313" key="1">
    <source>
        <dbReference type="EnsemblPlants" id="TuG1812G0600002226.01.T02"/>
    </source>
</evidence>
<reference evidence="1" key="3">
    <citation type="submission" date="2022-06" db="UniProtKB">
        <authorList>
            <consortium name="EnsemblPlants"/>
        </authorList>
    </citation>
    <scope>IDENTIFICATION</scope>
</reference>
<reference evidence="2" key="1">
    <citation type="journal article" date="2013" name="Nature">
        <title>Draft genome of the wheat A-genome progenitor Triticum urartu.</title>
        <authorList>
            <person name="Ling H.Q."/>
            <person name="Zhao S."/>
            <person name="Liu D."/>
            <person name="Wang J."/>
            <person name="Sun H."/>
            <person name="Zhang C."/>
            <person name="Fan H."/>
            <person name="Li D."/>
            <person name="Dong L."/>
            <person name="Tao Y."/>
            <person name="Gao C."/>
            <person name="Wu H."/>
            <person name="Li Y."/>
            <person name="Cui Y."/>
            <person name="Guo X."/>
            <person name="Zheng S."/>
            <person name="Wang B."/>
            <person name="Yu K."/>
            <person name="Liang Q."/>
            <person name="Yang W."/>
            <person name="Lou X."/>
            <person name="Chen J."/>
            <person name="Feng M."/>
            <person name="Jian J."/>
            <person name="Zhang X."/>
            <person name="Luo G."/>
            <person name="Jiang Y."/>
            <person name="Liu J."/>
            <person name="Wang Z."/>
            <person name="Sha Y."/>
            <person name="Zhang B."/>
            <person name="Wu H."/>
            <person name="Tang D."/>
            <person name="Shen Q."/>
            <person name="Xue P."/>
            <person name="Zou S."/>
            <person name="Wang X."/>
            <person name="Liu X."/>
            <person name="Wang F."/>
            <person name="Yang Y."/>
            <person name="An X."/>
            <person name="Dong Z."/>
            <person name="Zhang K."/>
            <person name="Zhang X."/>
            <person name="Luo M.C."/>
            <person name="Dvorak J."/>
            <person name="Tong Y."/>
            <person name="Wang J."/>
            <person name="Yang H."/>
            <person name="Li Z."/>
            <person name="Wang D."/>
            <person name="Zhang A."/>
            <person name="Wang J."/>
        </authorList>
    </citation>
    <scope>NUCLEOTIDE SEQUENCE</scope>
    <source>
        <strain evidence="2">cv. G1812</strain>
    </source>
</reference>
<reference evidence="1" key="2">
    <citation type="submission" date="2018-03" db="EMBL/GenBank/DDBJ databases">
        <title>The Triticum urartu genome reveals the dynamic nature of wheat genome evolution.</title>
        <authorList>
            <person name="Ling H."/>
            <person name="Ma B."/>
            <person name="Shi X."/>
            <person name="Liu H."/>
            <person name="Dong L."/>
            <person name="Sun H."/>
            <person name="Cao Y."/>
            <person name="Gao Q."/>
            <person name="Zheng S."/>
            <person name="Li Y."/>
            <person name="Yu Y."/>
            <person name="Du H."/>
            <person name="Qi M."/>
            <person name="Li Y."/>
            <person name="Yu H."/>
            <person name="Cui Y."/>
            <person name="Wang N."/>
            <person name="Chen C."/>
            <person name="Wu H."/>
            <person name="Zhao Y."/>
            <person name="Zhang J."/>
            <person name="Li Y."/>
            <person name="Zhou W."/>
            <person name="Zhang B."/>
            <person name="Hu W."/>
            <person name="Eijk M."/>
            <person name="Tang J."/>
            <person name="Witsenboer H."/>
            <person name="Zhao S."/>
            <person name="Li Z."/>
            <person name="Zhang A."/>
            <person name="Wang D."/>
            <person name="Liang C."/>
        </authorList>
    </citation>
    <scope>NUCLEOTIDE SEQUENCE [LARGE SCALE GENOMIC DNA]</scope>
    <source>
        <strain evidence="1">cv. G1812</strain>
    </source>
</reference>
<dbReference type="Proteomes" id="UP000015106">
    <property type="component" value="Chromosome 6"/>
</dbReference>
<evidence type="ECO:0000313" key="2">
    <source>
        <dbReference type="Proteomes" id="UP000015106"/>
    </source>
</evidence>
<sequence>MISCASRPLSRLLSRACAYLVYQRSCSASSTGSVPSIEETGWQTVAVTKSLTLGPVLTPFDCQIA</sequence>
<organism evidence="1 2">
    <name type="scientific">Triticum urartu</name>
    <name type="common">Red wild einkorn</name>
    <name type="synonym">Crithodium urartu</name>
    <dbReference type="NCBI Taxonomy" id="4572"/>
    <lineage>
        <taxon>Eukaryota</taxon>
        <taxon>Viridiplantae</taxon>
        <taxon>Streptophyta</taxon>
        <taxon>Embryophyta</taxon>
        <taxon>Tracheophyta</taxon>
        <taxon>Spermatophyta</taxon>
        <taxon>Magnoliopsida</taxon>
        <taxon>Liliopsida</taxon>
        <taxon>Poales</taxon>
        <taxon>Poaceae</taxon>
        <taxon>BOP clade</taxon>
        <taxon>Pooideae</taxon>
        <taxon>Triticodae</taxon>
        <taxon>Triticeae</taxon>
        <taxon>Triticinae</taxon>
        <taxon>Triticum</taxon>
    </lineage>
</organism>
<keyword evidence="2" id="KW-1185">Reference proteome</keyword>
<protein>
    <submittedName>
        <fullName evidence="1">Uncharacterized protein</fullName>
    </submittedName>
</protein>
<accession>A0A8R7URQ3</accession>
<dbReference type="EnsemblPlants" id="TuG1812G0600002226.01.T02">
    <property type="protein sequence ID" value="TuG1812G0600002226.01.T02"/>
    <property type="gene ID" value="TuG1812G0600002226.01"/>
</dbReference>